<protein>
    <recommendedName>
        <fullName evidence="4">Lipoprotein</fullName>
    </recommendedName>
</protein>
<evidence type="ECO:0008006" key="4">
    <source>
        <dbReference type="Google" id="ProtNLM"/>
    </source>
</evidence>
<keyword evidence="3" id="KW-1185">Reference proteome</keyword>
<dbReference type="RefSeq" id="WP_344706465.1">
    <property type="nucleotide sequence ID" value="NZ_BAABBQ010000001.1"/>
</dbReference>
<name>A0ABP7SRI2_9SPHN</name>
<reference evidence="3" key="1">
    <citation type="journal article" date="2019" name="Int. J. Syst. Evol. Microbiol.">
        <title>The Global Catalogue of Microorganisms (GCM) 10K type strain sequencing project: providing services to taxonomists for standard genome sequencing and annotation.</title>
        <authorList>
            <consortium name="The Broad Institute Genomics Platform"/>
            <consortium name="The Broad Institute Genome Sequencing Center for Infectious Disease"/>
            <person name="Wu L."/>
            <person name="Ma J."/>
        </authorList>
    </citation>
    <scope>NUCLEOTIDE SEQUENCE [LARGE SCALE GENOMIC DNA]</scope>
    <source>
        <strain evidence="3">JCM 17563</strain>
    </source>
</reference>
<proteinExistence type="predicted"/>
<evidence type="ECO:0000313" key="2">
    <source>
        <dbReference type="EMBL" id="GAA4014970.1"/>
    </source>
</evidence>
<evidence type="ECO:0000313" key="3">
    <source>
        <dbReference type="Proteomes" id="UP001500235"/>
    </source>
</evidence>
<gene>
    <name evidence="2" type="ORF">GCM10022280_11930</name>
</gene>
<feature type="chain" id="PRO_5045942791" description="Lipoprotein" evidence="1">
    <location>
        <begin position="24"/>
        <end position="112"/>
    </location>
</feature>
<keyword evidence="1" id="KW-0732">Signal</keyword>
<organism evidence="2 3">
    <name type="scientific">Sphingomonas swuensis</name>
    <dbReference type="NCBI Taxonomy" id="977800"/>
    <lineage>
        <taxon>Bacteria</taxon>
        <taxon>Pseudomonadati</taxon>
        <taxon>Pseudomonadota</taxon>
        <taxon>Alphaproteobacteria</taxon>
        <taxon>Sphingomonadales</taxon>
        <taxon>Sphingomonadaceae</taxon>
        <taxon>Sphingomonas</taxon>
    </lineage>
</organism>
<dbReference type="Proteomes" id="UP001500235">
    <property type="component" value="Unassembled WGS sequence"/>
</dbReference>
<comment type="caution">
    <text evidence="2">The sequence shown here is derived from an EMBL/GenBank/DDBJ whole genome shotgun (WGS) entry which is preliminary data.</text>
</comment>
<dbReference type="EMBL" id="BAABBQ010000001">
    <property type="protein sequence ID" value="GAA4014970.1"/>
    <property type="molecule type" value="Genomic_DNA"/>
</dbReference>
<feature type="signal peptide" evidence="1">
    <location>
        <begin position="1"/>
        <end position="23"/>
    </location>
</feature>
<dbReference type="PROSITE" id="PS51257">
    <property type="entry name" value="PROKAR_LIPOPROTEIN"/>
    <property type="match status" value="1"/>
</dbReference>
<evidence type="ECO:0000256" key="1">
    <source>
        <dbReference type="SAM" id="SignalP"/>
    </source>
</evidence>
<accession>A0ABP7SRI2</accession>
<sequence length="112" mass="11608">MSLRVARLLIVPMLGLSLGGCVAGMAASAIGAAVRSSQQGEAVAYDGNAVRLAASSACQAQAAAYGTVHIIDVEMRDGGKAIVWGTVSAPAGRRSFECRFDRRVTGFKLRPI</sequence>